<dbReference type="EMBL" id="CM023485">
    <property type="protein sequence ID" value="KAH6930262.1"/>
    <property type="molecule type" value="Genomic_DNA"/>
</dbReference>
<sequence length="147" mass="16254">MVTCNRHGNNARHSMGEYIHNENRHPRRLHVRRTGFRGTRQIHACVHVGDEATNILPGGCFQPVSQVGPSQTDKPEQSHEAGPHVSIARRRTLLAAVGAIGARTLKRRDSAYARLCSPGAMGAAGQSQLQPRRQSRLMVLRLMQLLP</sequence>
<organism evidence="1 2">
    <name type="scientific">Hyalomma asiaticum</name>
    <name type="common">Tick</name>
    <dbReference type="NCBI Taxonomy" id="266040"/>
    <lineage>
        <taxon>Eukaryota</taxon>
        <taxon>Metazoa</taxon>
        <taxon>Ecdysozoa</taxon>
        <taxon>Arthropoda</taxon>
        <taxon>Chelicerata</taxon>
        <taxon>Arachnida</taxon>
        <taxon>Acari</taxon>
        <taxon>Parasitiformes</taxon>
        <taxon>Ixodida</taxon>
        <taxon>Ixodoidea</taxon>
        <taxon>Ixodidae</taxon>
        <taxon>Hyalomminae</taxon>
        <taxon>Hyalomma</taxon>
    </lineage>
</organism>
<evidence type="ECO:0000313" key="1">
    <source>
        <dbReference type="EMBL" id="KAH6930262.1"/>
    </source>
</evidence>
<name>A0ACB7SAT7_HYAAI</name>
<keyword evidence="2" id="KW-1185">Reference proteome</keyword>
<comment type="caution">
    <text evidence="1">The sequence shown here is derived from an EMBL/GenBank/DDBJ whole genome shotgun (WGS) entry which is preliminary data.</text>
</comment>
<dbReference type="Proteomes" id="UP000821845">
    <property type="component" value="Chromosome 5"/>
</dbReference>
<reference evidence="1" key="1">
    <citation type="submission" date="2020-05" db="EMBL/GenBank/DDBJ databases">
        <title>Large-scale comparative analyses of tick genomes elucidate their genetic diversity and vector capacities.</title>
        <authorList>
            <person name="Jia N."/>
            <person name="Wang J."/>
            <person name="Shi W."/>
            <person name="Du L."/>
            <person name="Sun Y."/>
            <person name="Zhan W."/>
            <person name="Jiang J."/>
            <person name="Wang Q."/>
            <person name="Zhang B."/>
            <person name="Ji P."/>
            <person name="Sakyi L.B."/>
            <person name="Cui X."/>
            <person name="Yuan T."/>
            <person name="Jiang B."/>
            <person name="Yang W."/>
            <person name="Lam T.T.-Y."/>
            <person name="Chang Q."/>
            <person name="Ding S."/>
            <person name="Wang X."/>
            <person name="Zhu J."/>
            <person name="Ruan X."/>
            <person name="Zhao L."/>
            <person name="Wei J."/>
            <person name="Que T."/>
            <person name="Du C."/>
            <person name="Cheng J."/>
            <person name="Dai P."/>
            <person name="Han X."/>
            <person name="Huang E."/>
            <person name="Gao Y."/>
            <person name="Liu J."/>
            <person name="Shao H."/>
            <person name="Ye R."/>
            <person name="Li L."/>
            <person name="Wei W."/>
            <person name="Wang X."/>
            <person name="Wang C."/>
            <person name="Yang T."/>
            <person name="Huo Q."/>
            <person name="Li W."/>
            <person name="Guo W."/>
            <person name="Chen H."/>
            <person name="Zhou L."/>
            <person name="Ni X."/>
            <person name="Tian J."/>
            <person name="Zhou Y."/>
            <person name="Sheng Y."/>
            <person name="Liu T."/>
            <person name="Pan Y."/>
            <person name="Xia L."/>
            <person name="Li J."/>
            <person name="Zhao F."/>
            <person name="Cao W."/>
        </authorList>
    </citation>
    <scope>NUCLEOTIDE SEQUENCE</scope>
    <source>
        <strain evidence="1">Hyas-2018</strain>
    </source>
</reference>
<protein>
    <submittedName>
        <fullName evidence="1">Uncharacterized protein</fullName>
    </submittedName>
</protein>
<gene>
    <name evidence="1" type="ORF">HPB50_012274</name>
</gene>
<accession>A0ACB7SAT7</accession>
<proteinExistence type="predicted"/>
<evidence type="ECO:0000313" key="2">
    <source>
        <dbReference type="Proteomes" id="UP000821845"/>
    </source>
</evidence>